<dbReference type="EMBL" id="JBHSXN010000002">
    <property type="protein sequence ID" value="MFC6953130.1"/>
    <property type="molecule type" value="Genomic_DNA"/>
</dbReference>
<keyword evidence="3 11" id="KW-0812">Transmembrane</keyword>
<dbReference type="PANTHER" id="PTHR43079">
    <property type="entry name" value="PROBABLE CADMIUM/ZINC-TRANSPORTING ATPASE HMA1"/>
    <property type="match status" value="1"/>
</dbReference>
<evidence type="ECO:0000256" key="7">
    <source>
        <dbReference type="ARBA" id="ARBA00022842"/>
    </source>
</evidence>
<name>A0ABD5VCM6_9EURY</name>
<evidence type="ECO:0000256" key="9">
    <source>
        <dbReference type="ARBA" id="ARBA00022989"/>
    </source>
</evidence>
<keyword evidence="9 11" id="KW-1133">Transmembrane helix</keyword>
<dbReference type="PROSITE" id="PS01229">
    <property type="entry name" value="COF_2"/>
    <property type="match status" value="1"/>
</dbReference>
<evidence type="ECO:0000256" key="11">
    <source>
        <dbReference type="SAM" id="Phobius"/>
    </source>
</evidence>
<dbReference type="InterPro" id="IPR036163">
    <property type="entry name" value="HMA_dom_sf"/>
</dbReference>
<comment type="subcellular location">
    <subcellularLocation>
        <location evidence="1">Membrane</location>
        <topology evidence="1">Multi-pass membrane protein</topology>
    </subcellularLocation>
</comment>
<dbReference type="GO" id="GO:0005524">
    <property type="term" value="F:ATP binding"/>
    <property type="evidence" value="ECO:0007669"/>
    <property type="project" value="UniProtKB-KW"/>
</dbReference>
<dbReference type="InterPro" id="IPR044492">
    <property type="entry name" value="P_typ_ATPase_HD_dom"/>
</dbReference>
<dbReference type="Gene3D" id="3.40.50.1000">
    <property type="entry name" value="HAD superfamily/HAD-like"/>
    <property type="match status" value="1"/>
</dbReference>
<evidence type="ECO:0000256" key="4">
    <source>
        <dbReference type="ARBA" id="ARBA00022723"/>
    </source>
</evidence>
<evidence type="ECO:0000256" key="8">
    <source>
        <dbReference type="ARBA" id="ARBA00022967"/>
    </source>
</evidence>
<feature type="transmembrane region" description="Helical" evidence="11">
    <location>
        <begin position="355"/>
        <end position="379"/>
    </location>
</feature>
<dbReference type="NCBIfam" id="TIGR01525">
    <property type="entry name" value="ATPase-IB_hvy"/>
    <property type="match status" value="1"/>
</dbReference>
<dbReference type="GO" id="GO:0046872">
    <property type="term" value="F:metal ion binding"/>
    <property type="evidence" value="ECO:0007669"/>
    <property type="project" value="UniProtKB-KW"/>
</dbReference>
<dbReference type="CDD" id="cd00371">
    <property type="entry name" value="HMA"/>
    <property type="match status" value="1"/>
</dbReference>
<dbReference type="InterPro" id="IPR051949">
    <property type="entry name" value="Cation_Transport_ATPase"/>
</dbReference>
<dbReference type="SUPFAM" id="SSF56784">
    <property type="entry name" value="HAD-like"/>
    <property type="match status" value="1"/>
</dbReference>
<evidence type="ECO:0000313" key="13">
    <source>
        <dbReference type="EMBL" id="MFC6953130.1"/>
    </source>
</evidence>
<feature type="transmembrane region" description="Helical" evidence="11">
    <location>
        <begin position="325"/>
        <end position="343"/>
    </location>
</feature>
<dbReference type="InterPro" id="IPR023214">
    <property type="entry name" value="HAD_sf"/>
</dbReference>
<sequence>MTDPDSPAPATCTVRIARRGGRGEAGARALERHLRETSGVHDVDVSFRTGSVRITYDEQVTSERDLRAAVRDRNVSVDDDAESTGDEATSRSELRREGAFVALTFAGMVTGLATGWLGGPQLLAWAGYGVAYVFGGWYGLVGAIETLRHRAVDIDLLMIVAALGALSIGAPFEGAMLLFLFSLSNTLQHYAIGRSRRAIRSLVEMRPEQAQVLRDGEEVTVPIDEVAVGDVFVVRPGDRIPLDGVVADGEGSVDQASLTGESVPVPKAPGDEVFGGTMNESGSLEIEVTRQAHESAISRLITMVERAQSEKAPTQRLIDRLEQPYVLGVFALTTAAIAVPMALGGEFAATFYRAMTLMVAASPCAVVISTPAAVLSAIASGGRQGVLFKGGEHVETAARIDAVAFDKTGTLTRGDTTLTDVVVRENGVDDPPTEDEVLSVAAAVQARSEHHLARATVAAADDRSLAVPDAQRFQSAAGKGVSAEVDGETIHIGNRSYVETVLDDATIGGVEAGFERLREMEAAGKTAVLVVRERDGDHRVVGWLAFTDAVRPDAAQMIADLRSLGVEHIVMLTGDNERVAQRIADEVGIDEVQAALLPEEKVETIETLVERHENVAMVGDGVNDAPALATATLGIAMGGAGTDVALDTADVVLMGDELDKIPYVLGLGRKTRRTLTVNLAIAFGAIGVMVGAILLQGIPLPLAVIGHEGSTVLVSLNGLRLLGFRG</sequence>
<keyword evidence="6" id="KW-0067">ATP-binding</keyword>
<feature type="transmembrane region" description="Helical" evidence="11">
    <location>
        <begin position="99"/>
        <end position="119"/>
    </location>
</feature>
<dbReference type="Pfam" id="PF00403">
    <property type="entry name" value="HMA"/>
    <property type="match status" value="1"/>
</dbReference>
<reference evidence="13 14" key="1">
    <citation type="journal article" date="2019" name="Int. J. Syst. Evol. Microbiol.">
        <title>The Global Catalogue of Microorganisms (GCM) 10K type strain sequencing project: providing services to taxonomists for standard genome sequencing and annotation.</title>
        <authorList>
            <consortium name="The Broad Institute Genomics Platform"/>
            <consortium name="The Broad Institute Genome Sequencing Center for Infectious Disease"/>
            <person name="Wu L."/>
            <person name="Ma J."/>
        </authorList>
    </citation>
    <scope>NUCLEOTIDE SEQUENCE [LARGE SCALE GENOMIC DNA]</scope>
    <source>
        <strain evidence="13 14">GX26</strain>
    </source>
</reference>
<evidence type="ECO:0000256" key="2">
    <source>
        <dbReference type="ARBA" id="ARBA00006024"/>
    </source>
</evidence>
<dbReference type="NCBIfam" id="TIGR01512">
    <property type="entry name" value="ATPase-IB2_Cd"/>
    <property type="match status" value="1"/>
</dbReference>
<dbReference type="RefSeq" id="WP_336350098.1">
    <property type="nucleotide sequence ID" value="NZ_JAZAQL010000002.1"/>
</dbReference>
<dbReference type="SUPFAM" id="SSF81665">
    <property type="entry name" value="Calcium ATPase, transmembrane domain M"/>
    <property type="match status" value="1"/>
</dbReference>
<dbReference type="PROSITE" id="PS00154">
    <property type="entry name" value="ATPASE_E1_E2"/>
    <property type="match status" value="1"/>
</dbReference>
<dbReference type="SUPFAM" id="SSF55008">
    <property type="entry name" value="HMA, heavy metal-associated domain"/>
    <property type="match status" value="1"/>
</dbReference>
<dbReference type="Pfam" id="PF00702">
    <property type="entry name" value="Hydrolase"/>
    <property type="match status" value="1"/>
</dbReference>
<comment type="caution">
    <text evidence="13">The sequence shown here is derived from an EMBL/GenBank/DDBJ whole genome shotgun (WGS) entry which is preliminary data.</text>
</comment>
<dbReference type="AlphaFoldDB" id="A0ABD5VCM6"/>
<dbReference type="Pfam" id="PF00122">
    <property type="entry name" value="E1-E2_ATPase"/>
    <property type="match status" value="1"/>
</dbReference>
<keyword evidence="8" id="KW-1278">Translocase</keyword>
<dbReference type="NCBIfam" id="TIGR01494">
    <property type="entry name" value="ATPase_P-type"/>
    <property type="match status" value="2"/>
</dbReference>
<dbReference type="InterPro" id="IPR027256">
    <property type="entry name" value="P-typ_ATPase_IB"/>
</dbReference>
<evidence type="ECO:0000256" key="6">
    <source>
        <dbReference type="ARBA" id="ARBA00022840"/>
    </source>
</evidence>
<keyword evidence="10 11" id="KW-0472">Membrane</keyword>
<dbReference type="PRINTS" id="PR00119">
    <property type="entry name" value="CATATPASE"/>
</dbReference>
<keyword evidence="5" id="KW-0547">Nucleotide-binding</keyword>
<dbReference type="SFLD" id="SFLDG00002">
    <property type="entry name" value="C1.7:_P-type_atpase_like"/>
    <property type="match status" value="1"/>
</dbReference>
<dbReference type="InterPro" id="IPR006121">
    <property type="entry name" value="HMA_dom"/>
</dbReference>
<dbReference type="Gene3D" id="3.40.1110.10">
    <property type="entry name" value="Calcium-transporting ATPase, cytoplasmic domain N"/>
    <property type="match status" value="1"/>
</dbReference>
<feature type="transmembrane region" description="Helical" evidence="11">
    <location>
        <begin position="675"/>
        <end position="698"/>
    </location>
</feature>
<dbReference type="SFLD" id="SFLDS00003">
    <property type="entry name" value="Haloacid_Dehalogenase"/>
    <property type="match status" value="1"/>
</dbReference>
<dbReference type="GO" id="GO:0016020">
    <property type="term" value="C:membrane"/>
    <property type="evidence" value="ECO:0007669"/>
    <property type="project" value="UniProtKB-SubCell"/>
</dbReference>
<organism evidence="13 14">
    <name type="scientific">Halorubellus litoreus</name>
    <dbReference type="NCBI Taxonomy" id="755308"/>
    <lineage>
        <taxon>Archaea</taxon>
        <taxon>Methanobacteriati</taxon>
        <taxon>Methanobacteriota</taxon>
        <taxon>Stenosarchaea group</taxon>
        <taxon>Halobacteria</taxon>
        <taxon>Halobacteriales</taxon>
        <taxon>Halorubellaceae</taxon>
        <taxon>Halorubellus</taxon>
    </lineage>
</organism>
<feature type="domain" description="HMA" evidence="12">
    <location>
        <begin position="12"/>
        <end position="78"/>
    </location>
</feature>
<gene>
    <name evidence="13" type="ORF">ACFQGB_09665</name>
</gene>
<dbReference type="InterPro" id="IPR008250">
    <property type="entry name" value="ATPase_P-typ_transduc_dom_A_sf"/>
</dbReference>
<evidence type="ECO:0000259" key="12">
    <source>
        <dbReference type="PROSITE" id="PS50846"/>
    </source>
</evidence>
<dbReference type="Gene3D" id="3.30.70.100">
    <property type="match status" value="1"/>
</dbReference>
<dbReference type="Gene3D" id="2.70.150.10">
    <property type="entry name" value="Calcium-transporting ATPase, cytoplasmic transduction domain A"/>
    <property type="match status" value="1"/>
</dbReference>
<evidence type="ECO:0000256" key="3">
    <source>
        <dbReference type="ARBA" id="ARBA00022692"/>
    </source>
</evidence>
<dbReference type="SFLD" id="SFLDF00027">
    <property type="entry name" value="p-type_atpase"/>
    <property type="match status" value="1"/>
</dbReference>
<keyword evidence="7" id="KW-0460">Magnesium</keyword>
<evidence type="ECO:0000256" key="10">
    <source>
        <dbReference type="ARBA" id="ARBA00023136"/>
    </source>
</evidence>
<dbReference type="PRINTS" id="PR00941">
    <property type="entry name" value="CDATPASE"/>
</dbReference>
<dbReference type="InterPro" id="IPR023298">
    <property type="entry name" value="ATPase_P-typ_TM_dom_sf"/>
</dbReference>
<dbReference type="PROSITE" id="PS50846">
    <property type="entry name" value="HMA_2"/>
    <property type="match status" value="1"/>
</dbReference>
<feature type="transmembrane region" description="Helical" evidence="11">
    <location>
        <begin position="125"/>
        <end position="144"/>
    </location>
</feature>
<dbReference type="InterPro" id="IPR036412">
    <property type="entry name" value="HAD-like_sf"/>
</dbReference>
<comment type="similarity">
    <text evidence="2">Belongs to the cation transport ATPase (P-type) (TC 3.A.3) family. Type IB subfamily.</text>
</comment>
<dbReference type="PANTHER" id="PTHR43079:SF1">
    <property type="entry name" value="CADMIUM_ZINC-TRANSPORTING ATPASE HMA1, CHLOROPLASTIC-RELATED"/>
    <property type="match status" value="1"/>
</dbReference>
<dbReference type="Proteomes" id="UP001596395">
    <property type="component" value="Unassembled WGS sequence"/>
</dbReference>
<protein>
    <submittedName>
        <fullName evidence="13">Heavy metal translocating P-type ATPase</fullName>
    </submittedName>
</protein>
<evidence type="ECO:0000313" key="14">
    <source>
        <dbReference type="Proteomes" id="UP001596395"/>
    </source>
</evidence>
<dbReference type="InterPro" id="IPR001757">
    <property type="entry name" value="P_typ_ATPase"/>
</dbReference>
<dbReference type="InterPro" id="IPR023299">
    <property type="entry name" value="ATPase_P-typ_cyto_dom_N"/>
</dbReference>
<keyword evidence="4" id="KW-0479">Metal-binding</keyword>
<dbReference type="InterPro" id="IPR018303">
    <property type="entry name" value="ATPase_P-typ_P_site"/>
</dbReference>
<dbReference type="InterPro" id="IPR059000">
    <property type="entry name" value="ATPase_P-type_domA"/>
</dbReference>
<evidence type="ECO:0000256" key="5">
    <source>
        <dbReference type="ARBA" id="ARBA00022741"/>
    </source>
</evidence>
<dbReference type="SUPFAM" id="SSF81653">
    <property type="entry name" value="Calcium ATPase, transduction domain A"/>
    <property type="match status" value="1"/>
</dbReference>
<dbReference type="FunFam" id="2.70.150.10:FF:000002">
    <property type="entry name" value="Copper-transporting ATPase 1, putative"/>
    <property type="match status" value="1"/>
</dbReference>
<evidence type="ECO:0000256" key="1">
    <source>
        <dbReference type="ARBA" id="ARBA00004141"/>
    </source>
</evidence>
<proteinExistence type="inferred from homology"/>
<keyword evidence="14" id="KW-1185">Reference proteome</keyword>
<accession>A0ABD5VCM6</accession>